<organism evidence="4 5">
    <name type="scientific">Salipiger pallidus</name>
    <dbReference type="NCBI Taxonomy" id="1775170"/>
    <lineage>
        <taxon>Bacteria</taxon>
        <taxon>Pseudomonadati</taxon>
        <taxon>Pseudomonadota</taxon>
        <taxon>Alphaproteobacteria</taxon>
        <taxon>Rhodobacterales</taxon>
        <taxon>Roseobacteraceae</taxon>
        <taxon>Salipiger</taxon>
    </lineage>
</organism>
<accession>A0A8J3EGW8</accession>
<evidence type="ECO:0000313" key="5">
    <source>
        <dbReference type="Proteomes" id="UP000617145"/>
    </source>
</evidence>
<dbReference type="AlphaFoldDB" id="A0A8J3EGW8"/>
<evidence type="ECO:0000256" key="1">
    <source>
        <dbReference type="SAM" id="MobiDB-lite"/>
    </source>
</evidence>
<comment type="caution">
    <text evidence="4">The sequence shown here is derived from an EMBL/GenBank/DDBJ whole genome shotgun (WGS) entry which is preliminary data.</text>
</comment>
<reference evidence="4" key="1">
    <citation type="journal article" date="2014" name="Int. J. Syst. Evol. Microbiol.">
        <title>Complete genome sequence of Corynebacterium casei LMG S-19264T (=DSM 44701T), isolated from a smear-ripened cheese.</title>
        <authorList>
            <consortium name="US DOE Joint Genome Institute (JGI-PGF)"/>
            <person name="Walter F."/>
            <person name="Albersmeier A."/>
            <person name="Kalinowski J."/>
            <person name="Ruckert C."/>
        </authorList>
    </citation>
    <scope>NUCLEOTIDE SEQUENCE</scope>
    <source>
        <strain evidence="4">CGMCC 1.15762</strain>
    </source>
</reference>
<keyword evidence="5" id="KW-1185">Reference proteome</keyword>
<dbReference type="InterPro" id="IPR025433">
    <property type="entry name" value="DUF4168"/>
</dbReference>
<evidence type="ECO:0000259" key="3">
    <source>
        <dbReference type="Pfam" id="PF13767"/>
    </source>
</evidence>
<dbReference type="Pfam" id="PF13767">
    <property type="entry name" value="DUF4168"/>
    <property type="match status" value="1"/>
</dbReference>
<feature type="domain" description="DUF4168" evidence="3">
    <location>
        <begin position="50"/>
        <end position="126"/>
    </location>
</feature>
<feature type="signal peptide" evidence="2">
    <location>
        <begin position="1"/>
        <end position="25"/>
    </location>
</feature>
<feature type="compositionally biased region" description="Polar residues" evidence="1">
    <location>
        <begin position="34"/>
        <end position="50"/>
    </location>
</feature>
<reference evidence="4" key="2">
    <citation type="submission" date="2020-09" db="EMBL/GenBank/DDBJ databases">
        <authorList>
            <person name="Sun Q."/>
            <person name="Zhou Y."/>
        </authorList>
    </citation>
    <scope>NUCLEOTIDE SEQUENCE</scope>
    <source>
        <strain evidence="4">CGMCC 1.15762</strain>
    </source>
</reference>
<sequence length="143" mass="15329">MKRNTLLTSTVVAALVAAPLAPAFAQTMEPEAPVQTQEAPAQATPESDFSEDQLNSFVDAALEVQGVQQEFAAQIQQAPEPEQKQALVMEAQEEMAAAVDGTEGMDVDTYNEISTAAQADPELNERLMAMVQTRQGTQGTMTE</sequence>
<dbReference type="RefSeq" id="WP_188790387.1">
    <property type="nucleotide sequence ID" value="NZ_BMJV01000004.1"/>
</dbReference>
<dbReference type="Proteomes" id="UP000617145">
    <property type="component" value="Unassembled WGS sequence"/>
</dbReference>
<dbReference type="EMBL" id="BMJV01000004">
    <property type="protein sequence ID" value="GGG74166.1"/>
    <property type="molecule type" value="Genomic_DNA"/>
</dbReference>
<keyword evidence="2" id="KW-0732">Signal</keyword>
<proteinExistence type="predicted"/>
<evidence type="ECO:0000313" key="4">
    <source>
        <dbReference type="EMBL" id="GGG74166.1"/>
    </source>
</evidence>
<name>A0A8J3EGW8_9RHOB</name>
<feature type="region of interest" description="Disordered" evidence="1">
    <location>
        <begin position="27"/>
        <end position="50"/>
    </location>
</feature>
<protein>
    <recommendedName>
        <fullName evidence="3">DUF4168 domain-containing protein</fullName>
    </recommendedName>
</protein>
<feature type="chain" id="PRO_5035237575" description="DUF4168 domain-containing protein" evidence="2">
    <location>
        <begin position="26"/>
        <end position="143"/>
    </location>
</feature>
<gene>
    <name evidence="4" type="ORF">GCM10011415_23230</name>
</gene>
<evidence type="ECO:0000256" key="2">
    <source>
        <dbReference type="SAM" id="SignalP"/>
    </source>
</evidence>